<sequence length="151" mass="16731">MKQHKIEGKVYMVGEAGLKTELELEGYQVSGLEHSDIKGLPHVPDIDMETKAVVCGLDRYGSADKHSIFTIEHELIPSRQRWLTLVVIQVGDRLSTDIEFGNAGGLNTLLVLTGVTHESELGSIENVHHVPDHYIDSVNVINQLHAETLEN</sequence>
<dbReference type="InterPro" id="IPR023214">
    <property type="entry name" value="HAD_sf"/>
</dbReference>
<evidence type="ECO:0000313" key="1">
    <source>
        <dbReference type="EMBL" id="GMF21767.1"/>
    </source>
</evidence>
<dbReference type="GO" id="GO:0016791">
    <property type="term" value="F:phosphatase activity"/>
    <property type="evidence" value="ECO:0007669"/>
    <property type="project" value="TreeGrafter"/>
</dbReference>
<organism evidence="1 2">
    <name type="scientific">Phytophthora fragariaefolia</name>
    <dbReference type="NCBI Taxonomy" id="1490495"/>
    <lineage>
        <taxon>Eukaryota</taxon>
        <taxon>Sar</taxon>
        <taxon>Stramenopiles</taxon>
        <taxon>Oomycota</taxon>
        <taxon>Peronosporomycetes</taxon>
        <taxon>Peronosporales</taxon>
        <taxon>Peronosporaceae</taxon>
        <taxon>Phytophthora</taxon>
    </lineage>
</organism>
<dbReference type="Pfam" id="PF13242">
    <property type="entry name" value="Hydrolase_like"/>
    <property type="match status" value="1"/>
</dbReference>
<proteinExistence type="predicted"/>
<protein>
    <submittedName>
        <fullName evidence="1">Unnamed protein product</fullName>
    </submittedName>
</protein>
<dbReference type="OrthoDB" id="413953at2759"/>
<dbReference type="SUPFAM" id="SSF56784">
    <property type="entry name" value="HAD-like"/>
    <property type="match status" value="1"/>
</dbReference>
<dbReference type="AlphaFoldDB" id="A0A9W6TXC6"/>
<dbReference type="Proteomes" id="UP001165121">
    <property type="component" value="Unassembled WGS sequence"/>
</dbReference>
<keyword evidence="2" id="KW-1185">Reference proteome</keyword>
<dbReference type="PANTHER" id="PTHR19288">
    <property type="entry name" value="4-NITROPHENYLPHOSPHATASE-RELATED"/>
    <property type="match status" value="1"/>
</dbReference>
<dbReference type="GO" id="GO:0005737">
    <property type="term" value="C:cytoplasm"/>
    <property type="evidence" value="ECO:0007669"/>
    <property type="project" value="TreeGrafter"/>
</dbReference>
<dbReference type="InterPro" id="IPR036412">
    <property type="entry name" value="HAD-like_sf"/>
</dbReference>
<comment type="caution">
    <text evidence="1">The sequence shown here is derived from an EMBL/GenBank/DDBJ whole genome shotgun (WGS) entry which is preliminary data.</text>
</comment>
<dbReference type="PANTHER" id="PTHR19288:SF46">
    <property type="entry name" value="HALOACID DEHALOGENASE-LIKE HYDROLASE DOMAIN-CONTAINING PROTEIN 2"/>
    <property type="match status" value="1"/>
</dbReference>
<name>A0A9W6TXC6_9STRA</name>
<gene>
    <name evidence="1" type="ORF">Pfra01_000299700</name>
</gene>
<evidence type="ECO:0000313" key="2">
    <source>
        <dbReference type="Proteomes" id="UP001165121"/>
    </source>
</evidence>
<reference evidence="1" key="1">
    <citation type="submission" date="2023-04" db="EMBL/GenBank/DDBJ databases">
        <title>Phytophthora fragariaefolia NBRC 109709.</title>
        <authorList>
            <person name="Ichikawa N."/>
            <person name="Sato H."/>
            <person name="Tonouchi N."/>
        </authorList>
    </citation>
    <scope>NUCLEOTIDE SEQUENCE</scope>
    <source>
        <strain evidence="1">NBRC 109709</strain>
    </source>
</reference>
<accession>A0A9W6TXC6</accession>
<dbReference type="EMBL" id="BSXT01000236">
    <property type="protein sequence ID" value="GMF21767.1"/>
    <property type="molecule type" value="Genomic_DNA"/>
</dbReference>
<dbReference type="Gene3D" id="3.40.50.1000">
    <property type="entry name" value="HAD superfamily/HAD-like"/>
    <property type="match status" value="2"/>
</dbReference>